<feature type="domain" description="VOC" evidence="1">
    <location>
        <begin position="138"/>
        <end position="255"/>
    </location>
</feature>
<evidence type="ECO:0000259" key="1">
    <source>
        <dbReference type="PROSITE" id="PS51819"/>
    </source>
</evidence>
<dbReference type="PANTHER" id="PTHR33993">
    <property type="entry name" value="GLYOXALASE-RELATED"/>
    <property type="match status" value="1"/>
</dbReference>
<keyword evidence="3" id="KW-1185">Reference proteome</keyword>
<dbReference type="Proteomes" id="UP000292118">
    <property type="component" value="Chromosome"/>
</dbReference>
<dbReference type="InterPro" id="IPR004360">
    <property type="entry name" value="Glyas_Fos-R_dOase_dom"/>
</dbReference>
<feature type="domain" description="VOC" evidence="1">
    <location>
        <begin position="11"/>
        <end position="124"/>
    </location>
</feature>
<accession>A0A4P6F1S9</accession>
<gene>
    <name evidence="2" type="ORF">ET471_04705</name>
</gene>
<dbReference type="KEGG" id="xya:ET471_04705"/>
<dbReference type="AlphaFoldDB" id="A0A4P6F1S9"/>
<dbReference type="InterPro" id="IPR029068">
    <property type="entry name" value="Glyas_Bleomycin-R_OHBP_Dase"/>
</dbReference>
<name>A0A4P6F1S9_9MICO</name>
<dbReference type="Pfam" id="PF00903">
    <property type="entry name" value="Glyoxalase"/>
    <property type="match status" value="2"/>
</dbReference>
<dbReference type="SUPFAM" id="SSF54593">
    <property type="entry name" value="Glyoxalase/Bleomycin resistance protein/Dihydroxybiphenyl dioxygenase"/>
    <property type="match status" value="2"/>
</dbReference>
<dbReference type="PROSITE" id="PS51819">
    <property type="entry name" value="VOC"/>
    <property type="match status" value="2"/>
</dbReference>
<dbReference type="InterPro" id="IPR037523">
    <property type="entry name" value="VOC_core"/>
</dbReference>
<evidence type="ECO:0000313" key="2">
    <source>
        <dbReference type="EMBL" id="QAY69424.1"/>
    </source>
</evidence>
<dbReference type="PANTHER" id="PTHR33993:SF10">
    <property type="entry name" value="CONSERVED PROTEIN"/>
    <property type="match status" value="1"/>
</dbReference>
<dbReference type="EMBL" id="CP035493">
    <property type="protein sequence ID" value="QAY69424.1"/>
    <property type="molecule type" value="Genomic_DNA"/>
</dbReference>
<reference evidence="2 3" key="1">
    <citation type="submission" date="2019-01" db="EMBL/GenBank/DDBJ databases">
        <title>Genome sequencing of strain FW10M-9.</title>
        <authorList>
            <person name="Heo J."/>
            <person name="Kim S.-J."/>
            <person name="Kim J.-S."/>
            <person name="Hong S.-B."/>
            <person name="Kwon S.-W."/>
        </authorList>
    </citation>
    <scope>NUCLEOTIDE SEQUENCE [LARGE SCALE GENOMIC DNA]</scope>
    <source>
        <strain evidence="2 3">FW10M-9</strain>
    </source>
</reference>
<dbReference type="OrthoDB" id="9793039at2"/>
<dbReference type="InterPro" id="IPR052164">
    <property type="entry name" value="Anthracycline_SecMetBiosynth"/>
</dbReference>
<dbReference type="Gene3D" id="3.10.180.10">
    <property type="entry name" value="2,3-Dihydroxybiphenyl 1,2-Dioxygenase, domain 1"/>
    <property type="match status" value="2"/>
</dbReference>
<protein>
    <submittedName>
        <fullName evidence="2">VOC family protein</fullName>
    </submittedName>
</protein>
<proteinExistence type="predicted"/>
<evidence type="ECO:0000313" key="3">
    <source>
        <dbReference type="Proteomes" id="UP000292118"/>
    </source>
</evidence>
<sequence length="255" mass="26846">MPARGPVPDGAPVWFDLATPDLDRSVAFYTALFGWEHTSYGAEFGDYGQLTKDGQVIAGVGPLMYPEQAAVWGVYLRTSDADATAEKVRAAGGQVSFGPEDIPGQGRFLNAVDPAGAEIGFWQPGGQDGFALVGEHGAPAWFETWTNDYDKAVAFYADAAGWPVATLSDTPELRYTTYGEGRDAVAGIYDATAELAANGGSSGWAVYLGADDVDATAARARELGGTAPGEPVDTPYGRRIAVADPHGTWFQLISV</sequence>
<dbReference type="CDD" id="cd07247">
    <property type="entry name" value="SgaA_N_like"/>
    <property type="match status" value="2"/>
</dbReference>
<organism evidence="2 3">
    <name type="scientific">Xylanimonas protaetiae</name>
    <dbReference type="NCBI Taxonomy" id="2509457"/>
    <lineage>
        <taxon>Bacteria</taxon>
        <taxon>Bacillati</taxon>
        <taxon>Actinomycetota</taxon>
        <taxon>Actinomycetes</taxon>
        <taxon>Micrococcales</taxon>
        <taxon>Promicromonosporaceae</taxon>
        <taxon>Xylanimonas</taxon>
    </lineage>
</organism>
<dbReference type="RefSeq" id="WP_129186824.1">
    <property type="nucleotide sequence ID" value="NZ_CP035493.1"/>
</dbReference>